<dbReference type="InterPro" id="IPR001828">
    <property type="entry name" value="ANF_lig-bd_rcpt"/>
</dbReference>
<dbReference type="PANTHER" id="PTHR24061">
    <property type="entry name" value="CALCIUM-SENSING RECEPTOR-RELATED"/>
    <property type="match status" value="1"/>
</dbReference>
<evidence type="ECO:0000313" key="13">
    <source>
        <dbReference type="Ensembl" id="ENSEBUP00000004105.1"/>
    </source>
</evidence>
<dbReference type="FunFam" id="3.40.50.2300:FF:000016">
    <property type="entry name" value="Taste 1 receptor member 2"/>
    <property type="match status" value="1"/>
</dbReference>
<feature type="transmembrane region" description="Helical" evidence="11">
    <location>
        <begin position="449"/>
        <end position="473"/>
    </location>
</feature>
<dbReference type="InterPro" id="IPR011500">
    <property type="entry name" value="GPCR_3_9-Cys_dom"/>
</dbReference>
<dbReference type="GO" id="GO:0005886">
    <property type="term" value="C:plasma membrane"/>
    <property type="evidence" value="ECO:0007669"/>
    <property type="project" value="UniProtKB-SubCell"/>
</dbReference>
<evidence type="ECO:0000256" key="4">
    <source>
        <dbReference type="ARBA" id="ARBA00022729"/>
    </source>
</evidence>
<dbReference type="SUPFAM" id="SSF53822">
    <property type="entry name" value="Periplasmic binding protein-like I"/>
    <property type="match status" value="1"/>
</dbReference>
<reference evidence="13" key="1">
    <citation type="submission" date="2025-08" db="UniProtKB">
        <authorList>
            <consortium name="Ensembl"/>
        </authorList>
    </citation>
    <scope>IDENTIFICATION</scope>
</reference>
<dbReference type="Proteomes" id="UP000694388">
    <property type="component" value="Unplaced"/>
</dbReference>
<dbReference type="Gene3D" id="2.10.50.30">
    <property type="entry name" value="GPCR, family 3, nine cysteines domain"/>
    <property type="match status" value="1"/>
</dbReference>
<evidence type="ECO:0000256" key="5">
    <source>
        <dbReference type="ARBA" id="ARBA00022989"/>
    </source>
</evidence>
<keyword evidence="7 11" id="KW-0472">Membrane</keyword>
<evidence type="ECO:0000256" key="7">
    <source>
        <dbReference type="ARBA" id="ARBA00023136"/>
    </source>
</evidence>
<evidence type="ECO:0000256" key="8">
    <source>
        <dbReference type="ARBA" id="ARBA00023170"/>
    </source>
</evidence>
<keyword evidence="9" id="KW-0325">Glycoprotein</keyword>
<evidence type="ECO:0000256" key="9">
    <source>
        <dbReference type="ARBA" id="ARBA00023180"/>
    </source>
</evidence>
<accession>A0A8C4PXQ1</accession>
<protein>
    <recommendedName>
        <fullName evidence="12">G-protein coupled receptors family 3 profile domain-containing protein</fullName>
    </recommendedName>
</protein>
<keyword evidence="5 11" id="KW-1133">Transmembrane helix</keyword>
<dbReference type="OMA" id="FANADCE"/>
<feature type="transmembrane region" description="Helical" evidence="11">
    <location>
        <begin position="623"/>
        <end position="644"/>
    </location>
</feature>
<dbReference type="GO" id="GO:0004930">
    <property type="term" value="F:G protein-coupled receptor activity"/>
    <property type="evidence" value="ECO:0007669"/>
    <property type="project" value="UniProtKB-KW"/>
</dbReference>
<evidence type="ECO:0000256" key="2">
    <source>
        <dbReference type="ARBA" id="ARBA00022475"/>
    </source>
</evidence>
<feature type="transmembrane region" description="Helical" evidence="11">
    <location>
        <begin position="562"/>
        <end position="585"/>
    </location>
</feature>
<keyword evidence="3 11" id="KW-0812">Transmembrane</keyword>
<dbReference type="GeneTree" id="ENSGT01150000286997"/>
<evidence type="ECO:0000256" key="1">
    <source>
        <dbReference type="ARBA" id="ARBA00004651"/>
    </source>
</evidence>
<dbReference type="Pfam" id="PF00003">
    <property type="entry name" value="7tm_3"/>
    <property type="match status" value="2"/>
</dbReference>
<keyword evidence="6" id="KW-0297">G-protein coupled receptor</keyword>
<sequence length="658" mass="73980">RWNESFLRELIAIVFTITEINKNPLLLPNITLGYVIYDTCYAIPKVMEAALIILGSRTRFDQSTSCPPTAVIGPFSSSLSLILNQCLSDKKQFPSFVRTVPSDAYQATAIANLVEYFDWHYIGTMSVDDDYGRNGITQIINEAEANGVCIAFHKTLPTVLDITAYEKLGEFLFYVILQRNITGMTWIATEAWIASVYLKDPPFRSAFQGTIGFALRQGKIPGFHDFLVNLKPEIKRIVNCDKQKREASFFQEMTAQHGLSTVFPNKIVYYQTLRENTITYNIYMAVYSIAHALHDLTKCVPGFGPFENGLCANMSEFSHRQLLFYLRSVSFKNNLGELVRFDENGDPPAIYEVINWQPDRTGGLQFQLVGGFDSTAAKDKQLHIDTNRVVWNDGGNKSVCNDPCKRGSRKVLRKGEPFCCYDCIKCTSGEYSNATEEYIKFPQLLAMTLLAFVSVGCIFTGIVTFIILPNHVLHTIDLDNNTVDVLLLLSLMGCFCSSVTFIGRPTKLTCTARESLACIWLTLVMKCILHKIFQSVSHSQGKHLNSIVLETIIMECSRLSPQWIICALSYLGLISVVCYILSFRAQKPSTKTNECKFINFSLNGFLLVWLTFIPAYNSVDGKLVVATKMFAIIASACSFLGCIYTPKLYMLIIKGKFE</sequence>
<dbReference type="InterPro" id="IPR004073">
    <property type="entry name" value="GPCR_3_vmron_rcpt_2"/>
</dbReference>
<dbReference type="InterPro" id="IPR038550">
    <property type="entry name" value="GPCR_3_9-Cys_sf"/>
</dbReference>
<keyword evidence="10" id="KW-0807">Transducer</keyword>
<dbReference type="Pfam" id="PF01094">
    <property type="entry name" value="ANF_receptor"/>
    <property type="match status" value="1"/>
</dbReference>
<proteinExistence type="predicted"/>
<evidence type="ECO:0000256" key="10">
    <source>
        <dbReference type="ARBA" id="ARBA00023224"/>
    </source>
</evidence>
<feature type="domain" description="G-protein coupled receptors family 3 profile" evidence="12">
    <location>
        <begin position="445"/>
        <end position="514"/>
    </location>
</feature>
<dbReference type="PRINTS" id="PR01535">
    <property type="entry name" value="VOMERONASL2R"/>
</dbReference>
<name>A0A8C4PXQ1_EPTBU</name>
<comment type="subcellular location">
    <subcellularLocation>
        <location evidence="1">Cell membrane</location>
        <topology evidence="1">Multi-pass membrane protein</topology>
    </subcellularLocation>
</comment>
<dbReference type="InterPro" id="IPR000068">
    <property type="entry name" value="GPCR_3_Ca_sens_rcpt-rel"/>
</dbReference>
<keyword evidence="14" id="KW-1185">Reference proteome</keyword>
<evidence type="ECO:0000256" key="6">
    <source>
        <dbReference type="ARBA" id="ARBA00023040"/>
    </source>
</evidence>
<feature type="domain" description="G-protein coupled receptors family 3 profile" evidence="12">
    <location>
        <begin position="519"/>
        <end position="658"/>
    </location>
</feature>
<organism evidence="13 14">
    <name type="scientific">Eptatretus burgeri</name>
    <name type="common">Inshore hagfish</name>
    <dbReference type="NCBI Taxonomy" id="7764"/>
    <lineage>
        <taxon>Eukaryota</taxon>
        <taxon>Metazoa</taxon>
        <taxon>Chordata</taxon>
        <taxon>Craniata</taxon>
        <taxon>Vertebrata</taxon>
        <taxon>Cyclostomata</taxon>
        <taxon>Myxini</taxon>
        <taxon>Myxiniformes</taxon>
        <taxon>Myxinidae</taxon>
        <taxon>Eptatretinae</taxon>
        <taxon>Eptatretus</taxon>
    </lineage>
</organism>
<dbReference type="AlphaFoldDB" id="A0A8C4PXQ1"/>
<dbReference type="PANTHER" id="PTHR24061:SF422">
    <property type="entry name" value="G-PROTEIN COUPLED RECEPTORS FAMILY 3 PROFILE DOMAIN-CONTAINING PROTEIN"/>
    <property type="match status" value="1"/>
</dbReference>
<evidence type="ECO:0000313" key="14">
    <source>
        <dbReference type="Proteomes" id="UP000694388"/>
    </source>
</evidence>
<feature type="transmembrane region" description="Helical" evidence="11">
    <location>
        <begin position="597"/>
        <end position="617"/>
    </location>
</feature>
<dbReference type="InterPro" id="IPR000337">
    <property type="entry name" value="GPCR_3"/>
</dbReference>
<dbReference type="PRINTS" id="PR00248">
    <property type="entry name" value="GPCRMGR"/>
</dbReference>
<feature type="transmembrane region" description="Helical" evidence="11">
    <location>
        <begin position="485"/>
        <end position="503"/>
    </location>
</feature>
<reference evidence="13" key="2">
    <citation type="submission" date="2025-09" db="UniProtKB">
        <authorList>
            <consortium name="Ensembl"/>
        </authorList>
    </citation>
    <scope>IDENTIFICATION</scope>
</reference>
<dbReference type="PROSITE" id="PS50259">
    <property type="entry name" value="G_PROTEIN_RECEP_F3_4"/>
    <property type="match status" value="2"/>
</dbReference>
<evidence type="ECO:0000259" key="12">
    <source>
        <dbReference type="PROSITE" id="PS50259"/>
    </source>
</evidence>
<dbReference type="InterPro" id="IPR017978">
    <property type="entry name" value="GPCR_3_C"/>
</dbReference>
<keyword evidence="8" id="KW-0675">Receptor</keyword>
<dbReference type="Pfam" id="PF07562">
    <property type="entry name" value="NCD3G"/>
    <property type="match status" value="1"/>
</dbReference>
<evidence type="ECO:0000256" key="11">
    <source>
        <dbReference type="SAM" id="Phobius"/>
    </source>
</evidence>
<keyword evidence="4" id="KW-0732">Signal</keyword>
<evidence type="ECO:0000256" key="3">
    <source>
        <dbReference type="ARBA" id="ARBA00022692"/>
    </source>
</evidence>
<dbReference type="InterPro" id="IPR028082">
    <property type="entry name" value="Peripla_BP_I"/>
</dbReference>
<keyword evidence="2" id="KW-1003">Cell membrane</keyword>
<dbReference type="Gene3D" id="3.40.50.2300">
    <property type="match status" value="4"/>
</dbReference>
<dbReference type="Ensembl" id="ENSEBUT00000004522.1">
    <property type="protein sequence ID" value="ENSEBUP00000004105.1"/>
    <property type="gene ID" value="ENSEBUG00000002877.1"/>
</dbReference>